<evidence type="ECO:0000313" key="4">
    <source>
        <dbReference type="Proteomes" id="UP000198403"/>
    </source>
</evidence>
<evidence type="ECO:0000256" key="1">
    <source>
        <dbReference type="SAM" id="MobiDB-lite"/>
    </source>
</evidence>
<dbReference type="Proteomes" id="UP000198403">
    <property type="component" value="Unassembled WGS sequence"/>
</dbReference>
<feature type="transmembrane region" description="Helical" evidence="2">
    <location>
        <begin position="209"/>
        <end position="227"/>
    </location>
</feature>
<dbReference type="Pfam" id="PF11361">
    <property type="entry name" value="DUF3159"/>
    <property type="match status" value="2"/>
</dbReference>
<gene>
    <name evidence="3" type="ORF">SAMN06272737_102151</name>
</gene>
<keyword evidence="2" id="KW-0812">Transmembrane</keyword>
<evidence type="ECO:0000313" key="3">
    <source>
        <dbReference type="EMBL" id="SNR30062.1"/>
    </source>
</evidence>
<dbReference type="EMBL" id="FZNO01000002">
    <property type="protein sequence ID" value="SNR30062.1"/>
    <property type="molecule type" value="Genomic_DNA"/>
</dbReference>
<keyword evidence="2" id="KW-0472">Membrane</keyword>
<name>A0A238V6H0_9ACTN</name>
<feature type="region of interest" description="Disordered" evidence="1">
    <location>
        <begin position="175"/>
        <end position="200"/>
    </location>
</feature>
<evidence type="ECO:0000256" key="2">
    <source>
        <dbReference type="SAM" id="Phobius"/>
    </source>
</evidence>
<reference evidence="3 4" key="1">
    <citation type="submission" date="2017-06" db="EMBL/GenBank/DDBJ databases">
        <authorList>
            <person name="Kim H.J."/>
            <person name="Triplett B.A."/>
        </authorList>
    </citation>
    <scope>NUCLEOTIDE SEQUENCE [LARGE SCALE GENOMIC DNA]</scope>
    <source>
        <strain evidence="3 4">DSM 44272</strain>
    </source>
</reference>
<evidence type="ECO:0008006" key="5">
    <source>
        <dbReference type="Google" id="ProtNLM"/>
    </source>
</evidence>
<feature type="transmembrane region" description="Helical" evidence="2">
    <location>
        <begin position="90"/>
        <end position="108"/>
    </location>
</feature>
<keyword evidence="4" id="KW-1185">Reference proteome</keyword>
<keyword evidence="2" id="KW-1133">Transmembrane helix</keyword>
<sequence>MSAPGDRAEGPAPTAPDPGGEPADAPLTFDRHLVLEQLGGWRGMVDASLPTVAFIVANSLGGLRTGVWSALGAALLVFLLRLLRRESVQQAVSGLFAVGVAVAIAAASGQARDYFVLGIVRNAALGGVLLASIAFRRPLVGVVAEFLAPSHLGAMAGHSLPLLRGRIDRARATLHPGAAQDAVEPAGGRRDPDPEPERHWRDDPRMLRAYSWLTVLWGGVFAIRAFVQWVLYRMSEDDVTVLGTVSLLLGLPVTAVEIVITLWVVSRLHRHRSADLRGVRRRRPAA</sequence>
<dbReference type="OrthoDB" id="5244221at2"/>
<accession>A0A238V6H0</accession>
<dbReference type="AlphaFoldDB" id="A0A238V6H0"/>
<dbReference type="RefSeq" id="WP_089335014.1">
    <property type="nucleotide sequence ID" value="NZ_FZNO01000002.1"/>
</dbReference>
<proteinExistence type="predicted"/>
<organism evidence="3 4">
    <name type="scientific">Blastococcus mobilis</name>
    <dbReference type="NCBI Taxonomy" id="1938746"/>
    <lineage>
        <taxon>Bacteria</taxon>
        <taxon>Bacillati</taxon>
        <taxon>Actinomycetota</taxon>
        <taxon>Actinomycetes</taxon>
        <taxon>Geodermatophilales</taxon>
        <taxon>Geodermatophilaceae</taxon>
        <taxon>Blastococcus</taxon>
    </lineage>
</organism>
<feature type="compositionally biased region" description="Basic and acidic residues" evidence="1">
    <location>
        <begin position="187"/>
        <end position="200"/>
    </location>
</feature>
<feature type="transmembrane region" description="Helical" evidence="2">
    <location>
        <begin position="114"/>
        <end position="135"/>
    </location>
</feature>
<dbReference type="InterPro" id="IPR016566">
    <property type="entry name" value="UCP010219"/>
</dbReference>
<feature type="transmembrane region" description="Helical" evidence="2">
    <location>
        <begin position="66"/>
        <end position="83"/>
    </location>
</feature>
<protein>
    <recommendedName>
        <fullName evidence="5">DUF3159 domain-containing protein</fullName>
    </recommendedName>
</protein>
<feature type="transmembrane region" description="Helical" evidence="2">
    <location>
        <begin position="239"/>
        <end position="265"/>
    </location>
</feature>
<feature type="region of interest" description="Disordered" evidence="1">
    <location>
        <begin position="1"/>
        <end position="23"/>
    </location>
</feature>